<dbReference type="KEGG" id="sus:Acid_2792"/>
<dbReference type="InParanoid" id="Q023R2"/>
<organism evidence="20">
    <name type="scientific">Solibacter usitatus (strain Ellin6076)</name>
    <dbReference type="NCBI Taxonomy" id="234267"/>
    <lineage>
        <taxon>Bacteria</taxon>
        <taxon>Pseudomonadati</taxon>
        <taxon>Acidobacteriota</taxon>
        <taxon>Terriglobia</taxon>
        <taxon>Bryobacterales</taxon>
        <taxon>Solibacteraceae</taxon>
        <taxon>Candidatus Solibacter</taxon>
    </lineage>
</organism>
<feature type="coiled-coil region" evidence="16">
    <location>
        <begin position="608"/>
        <end position="635"/>
    </location>
</feature>
<name>Q023R2_SOLUE</name>
<dbReference type="Gene3D" id="3.30.450.20">
    <property type="entry name" value="PAS domain"/>
    <property type="match status" value="5"/>
</dbReference>
<dbReference type="SUPFAM" id="SSF55874">
    <property type="entry name" value="ATPase domain of HSP90 chaperone/DNA topoisomerase II/histidine kinase"/>
    <property type="match status" value="1"/>
</dbReference>
<evidence type="ECO:0000256" key="6">
    <source>
        <dbReference type="ARBA" id="ARBA00022485"/>
    </source>
</evidence>
<dbReference type="SMART" id="SM00387">
    <property type="entry name" value="HATPase_c"/>
    <property type="match status" value="1"/>
</dbReference>
<evidence type="ECO:0000256" key="4">
    <source>
        <dbReference type="ARBA" id="ARBA00012438"/>
    </source>
</evidence>
<comment type="function">
    <text evidence="14">Member of the two-component regulatory system NreB/NreC involved in the control of dissimilatory nitrate/nitrite reduction in response to oxygen. NreB functions as a direct oxygen sensor histidine kinase which is autophosphorylated, in the absence of oxygen, probably at the conserved histidine residue, and transfers its phosphate group probably to a conserved aspartate residue of NreC. NreB/NreC activates the expression of the nitrate (narGHJI) and nitrite (nir) reductase operons, as well as the putative nitrate transporter gene narT.</text>
</comment>
<keyword evidence="16" id="KW-0175">Coiled coil</keyword>
<dbReference type="NCBIfam" id="TIGR00229">
    <property type="entry name" value="sensory_box"/>
    <property type="match status" value="3"/>
</dbReference>
<dbReference type="GO" id="GO:0046872">
    <property type="term" value="F:metal ion binding"/>
    <property type="evidence" value="ECO:0007669"/>
    <property type="project" value="UniProtKB-KW"/>
</dbReference>
<dbReference type="GO" id="GO:0051539">
    <property type="term" value="F:4 iron, 4 sulfur cluster binding"/>
    <property type="evidence" value="ECO:0007669"/>
    <property type="project" value="UniProtKB-KW"/>
</dbReference>
<dbReference type="InterPro" id="IPR013656">
    <property type="entry name" value="PAS_4"/>
</dbReference>
<dbReference type="InterPro" id="IPR000014">
    <property type="entry name" value="PAS"/>
</dbReference>
<dbReference type="EC" id="2.7.13.3" evidence="4"/>
<keyword evidence="12" id="KW-0902">Two-component regulatory system</keyword>
<dbReference type="OrthoDB" id="9760839at2"/>
<dbReference type="InterPro" id="IPR003594">
    <property type="entry name" value="HATPase_dom"/>
</dbReference>
<dbReference type="eggNOG" id="COG2202">
    <property type="taxonomic scope" value="Bacteria"/>
</dbReference>
<feature type="domain" description="PAC" evidence="19">
    <location>
        <begin position="308"/>
        <end position="360"/>
    </location>
</feature>
<dbReference type="GO" id="GO:0000155">
    <property type="term" value="F:phosphorelay sensor kinase activity"/>
    <property type="evidence" value="ECO:0007669"/>
    <property type="project" value="InterPro"/>
</dbReference>
<keyword evidence="10 20" id="KW-0418">Kinase</keyword>
<dbReference type="HOGENOM" id="CLU_339152_0_0_0"/>
<comment type="catalytic activity">
    <reaction evidence="1">
        <text>ATP + protein L-histidine = ADP + protein N-phospho-L-histidine.</text>
        <dbReference type="EC" id="2.7.13.3"/>
    </reaction>
</comment>
<dbReference type="Pfam" id="PF00989">
    <property type="entry name" value="PAS"/>
    <property type="match status" value="1"/>
</dbReference>
<dbReference type="PROSITE" id="PS50113">
    <property type="entry name" value="PAC"/>
    <property type="match status" value="4"/>
</dbReference>
<dbReference type="GO" id="GO:0046983">
    <property type="term" value="F:protein dimerization activity"/>
    <property type="evidence" value="ECO:0007669"/>
    <property type="project" value="InterPro"/>
</dbReference>
<evidence type="ECO:0000256" key="9">
    <source>
        <dbReference type="ARBA" id="ARBA00022723"/>
    </source>
</evidence>
<evidence type="ECO:0000256" key="11">
    <source>
        <dbReference type="ARBA" id="ARBA00023004"/>
    </source>
</evidence>
<keyword evidence="11" id="KW-0408">Iron</keyword>
<comment type="subcellular location">
    <subcellularLocation>
        <location evidence="3">Cytoplasm</location>
    </subcellularLocation>
</comment>
<dbReference type="InterPro" id="IPR050482">
    <property type="entry name" value="Sensor_HK_TwoCompSys"/>
</dbReference>
<dbReference type="PROSITE" id="PS50109">
    <property type="entry name" value="HIS_KIN"/>
    <property type="match status" value="1"/>
</dbReference>
<dbReference type="EMBL" id="CP000473">
    <property type="protein sequence ID" value="ABJ83778.1"/>
    <property type="molecule type" value="Genomic_DNA"/>
</dbReference>
<dbReference type="InterPro" id="IPR004358">
    <property type="entry name" value="Sig_transdc_His_kin-like_C"/>
</dbReference>
<dbReference type="Gene3D" id="3.30.565.10">
    <property type="entry name" value="Histidine kinase-like ATPase, C-terminal domain"/>
    <property type="match status" value="1"/>
</dbReference>
<dbReference type="GO" id="GO:0006355">
    <property type="term" value="P:regulation of DNA-templated transcription"/>
    <property type="evidence" value="ECO:0007669"/>
    <property type="project" value="InterPro"/>
</dbReference>
<evidence type="ECO:0000259" key="19">
    <source>
        <dbReference type="PROSITE" id="PS50113"/>
    </source>
</evidence>
<dbReference type="STRING" id="234267.Acid_2792"/>
<evidence type="ECO:0000256" key="8">
    <source>
        <dbReference type="ARBA" id="ARBA00022679"/>
    </source>
</evidence>
<evidence type="ECO:0000256" key="14">
    <source>
        <dbReference type="ARBA" id="ARBA00024827"/>
    </source>
</evidence>
<dbReference type="InterPro" id="IPR013767">
    <property type="entry name" value="PAS_fold"/>
</dbReference>
<evidence type="ECO:0000256" key="7">
    <source>
        <dbReference type="ARBA" id="ARBA00022490"/>
    </source>
</evidence>
<protein>
    <recommendedName>
        <fullName evidence="5">Oxygen sensor histidine kinase NreB</fullName>
        <ecNumber evidence="4">2.7.13.3</ecNumber>
    </recommendedName>
    <alternativeName>
        <fullName evidence="15">Nitrogen regulation protein B</fullName>
    </alternativeName>
</protein>
<evidence type="ECO:0000256" key="15">
    <source>
        <dbReference type="ARBA" id="ARBA00030800"/>
    </source>
</evidence>
<dbReference type="InterPro" id="IPR036890">
    <property type="entry name" value="HATPase_C_sf"/>
</dbReference>
<keyword evidence="6" id="KW-0004">4Fe-4S</keyword>
<dbReference type="GO" id="GO:0005737">
    <property type="term" value="C:cytoplasm"/>
    <property type="evidence" value="ECO:0007669"/>
    <property type="project" value="UniProtKB-SubCell"/>
</dbReference>
<evidence type="ECO:0000256" key="10">
    <source>
        <dbReference type="ARBA" id="ARBA00022777"/>
    </source>
</evidence>
<dbReference type="Pfam" id="PF07730">
    <property type="entry name" value="HisKA_3"/>
    <property type="match status" value="1"/>
</dbReference>
<dbReference type="SMART" id="SM00086">
    <property type="entry name" value="PAC"/>
    <property type="match status" value="5"/>
</dbReference>
<dbReference type="InterPro" id="IPR001610">
    <property type="entry name" value="PAC"/>
</dbReference>
<dbReference type="InterPro" id="IPR011712">
    <property type="entry name" value="Sig_transdc_His_kin_sub3_dim/P"/>
</dbReference>
<dbReference type="InterPro" id="IPR035965">
    <property type="entry name" value="PAS-like_dom_sf"/>
</dbReference>
<dbReference type="SMART" id="SM00091">
    <property type="entry name" value="PAS"/>
    <property type="match status" value="4"/>
</dbReference>
<evidence type="ECO:0000256" key="16">
    <source>
        <dbReference type="SAM" id="Coils"/>
    </source>
</evidence>
<gene>
    <name evidence="20" type="ordered locus">Acid_2792</name>
</gene>
<evidence type="ECO:0000256" key="12">
    <source>
        <dbReference type="ARBA" id="ARBA00023012"/>
    </source>
</evidence>
<dbReference type="eggNOG" id="COG4585">
    <property type="taxonomic scope" value="Bacteria"/>
</dbReference>
<keyword evidence="7" id="KW-0963">Cytoplasm</keyword>
<dbReference type="PANTHER" id="PTHR24421">
    <property type="entry name" value="NITRATE/NITRITE SENSOR PROTEIN NARX-RELATED"/>
    <property type="match status" value="1"/>
</dbReference>
<evidence type="ECO:0000256" key="2">
    <source>
        <dbReference type="ARBA" id="ARBA00001966"/>
    </source>
</evidence>
<sequence length="838" mass="93017">MSDEGAVKPDFERLFNSVTGDYLVVDANLRVVAASDGYLQEAMVSRTDILGLDVFEAFRGKRHSEHTVRMEPEYPQPLEPDELSGRLSVANDELVKRAEELQAALDAAPVAMWIAHDPKCLRITGNAYADKILMGAEWGGDRSASAQSRDVAVSYRAFRNGMELLPEDLPAQVAAAAGKPVPEGEIELVFSDRRTVNMLMSAVPLYNAEGQVRGSVAVGVDVTARKRAEAALRDSEEKFRTLANAIPQLCSMANADGWISWYNQRWYEYTGTTPEQMEGWGWQSVHDPDTLAEVLDRWKHSISSGEPFDMTFPLRGADGVFRPFLTRIMAVRDRDGMVTGWFGTNTDVSEQQKIEEALRGSEELLKTFVRHVPAAVAMLDREMRYLQVSDRWYADYSLINGEILGRSHYEVFPDIPEHWKQLHSRCLAGETLRADEDCWEHADGETTWLRWEIRPWGDQTEKSAGKPAGVLIFTEDITERKRIEASLREREATIRALLETAAQSILAVDAKGVVVLANRMAEEMFGFGPSELPGMRLEQLLPERSREGHVFYRAEYTDNPRTRPMGFGLNLQGRRKDGTEFPIEVSLSSVQTSEGTLSVAFVSDITKRKQAEAALQRSESELRALARSLITAQEDERRRVARDLHDDVTQRLALLSIEIGKLATETSGSVEEIRKRLRYFQSQARLASNEVRRLSHGLHPSVIEDFGLSTALEDFCQEFARAQGITLIFDALVADAVLSAGDASCLYRVAQECLRNVAKHSGATEVRVGIARDGANVRLTIKDNGSGFHAGADRVNKGLGLVSMKERVKMANGTLLITSQPGQGTEIVASVPLTGGAA</sequence>
<evidence type="ECO:0000259" key="18">
    <source>
        <dbReference type="PROSITE" id="PS50112"/>
    </source>
</evidence>
<evidence type="ECO:0000313" key="20">
    <source>
        <dbReference type="EMBL" id="ABJ83778.1"/>
    </source>
</evidence>
<dbReference type="PRINTS" id="PR00344">
    <property type="entry name" value="BCTRLSENSOR"/>
</dbReference>
<evidence type="ECO:0000259" key="17">
    <source>
        <dbReference type="PROSITE" id="PS50109"/>
    </source>
</evidence>
<comment type="cofactor">
    <cofactor evidence="2">
        <name>[4Fe-4S] cluster</name>
        <dbReference type="ChEBI" id="CHEBI:49883"/>
    </cofactor>
</comment>
<feature type="domain" description="PAC" evidence="19">
    <location>
        <begin position="567"/>
        <end position="617"/>
    </location>
</feature>
<dbReference type="FunFam" id="3.30.450.20:FF:000099">
    <property type="entry name" value="Sensory box sensor histidine kinase"/>
    <property type="match status" value="1"/>
</dbReference>
<reference evidence="20" key="1">
    <citation type="submission" date="2006-10" db="EMBL/GenBank/DDBJ databases">
        <title>Complete sequence of Solibacter usitatus Ellin6076.</title>
        <authorList>
            <consortium name="US DOE Joint Genome Institute"/>
            <person name="Copeland A."/>
            <person name="Lucas S."/>
            <person name="Lapidus A."/>
            <person name="Barry K."/>
            <person name="Detter J.C."/>
            <person name="Glavina del Rio T."/>
            <person name="Hammon N."/>
            <person name="Israni S."/>
            <person name="Dalin E."/>
            <person name="Tice H."/>
            <person name="Pitluck S."/>
            <person name="Thompson L.S."/>
            <person name="Brettin T."/>
            <person name="Bruce D."/>
            <person name="Han C."/>
            <person name="Tapia R."/>
            <person name="Gilna P."/>
            <person name="Schmutz J."/>
            <person name="Larimer F."/>
            <person name="Land M."/>
            <person name="Hauser L."/>
            <person name="Kyrpides N."/>
            <person name="Mikhailova N."/>
            <person name="Janssen P.H."/>
            <person name="Kuske C.R."/>
            <person name="Richardson P."/>
        </authorList>
    </citation>
    <scope>NUCLEOTIDE SEQUENCE</scope>
    <source>
        <strain evidence="20">Ellin6076</strain>
    </source>
</reference>
<keyword evidence="13" id="KW-0411">Iron-sulfur</keyword>
<dbReference type="PROSITE" id="PS50112">
    <property type="entry name" value="PAS"/>
    <property type="match status" value="2"/>
</dbReference>
<accession>Q023R2</accession>
<feature type="domain" description="PAS" evidence="18">
    <location>
        <begin position="235"/>
        <end position="305"/>
    </location>
</feature>
<evidence type="ECO:0000256" key="3">
    <source>
        <dbReference type="ARBA" id="ARBA00004496"/>
    </source>
</evidence>
<evidence type="ECO:0000256" key="1">
    <source>
        <dbReference type="ARBA" id="ARBA00000085"/>
    </source>
</evidence>
<keyword evidence="9" id="KW-0479">Metal-binding</keyword>
<evidence type="ECO:0000256" key="5">
    <source>
        <dbReference type="ARBA" id="ARBA00017322"/>
    </source>
</evidence>
<dbReference type="CDD" id="cd00130">
    <property type="entry name" value="PAS"/>
    <property type="match status" value="3"/>
</dbReference>
<keyword evidence="8" id="KW-0808">Transferase</keyword>
<dbReference type="Pfam" id="PF08448">
    <property type="entry name" value="PAS_4"/>
    <property type="match status" value="3"/>
</dbReference>
<dbReference type="CDD" id="cd16917">
    <property type="entry name" value="HATPase_UhpB-NarQ-NarX-like"/>
    <property type="match status" value="1"/>
</dbReference>
<evidence type="ECO:0000256" key="13">
    <source>
        <dbReference type="ARBA" id="ARBA00023014"/>
    </source>
</evidence>
<feature type="domain" description="PAC" evidence="19">
    <location>
        <begin position="433"/>
        <end position="489"/>
    </location>
</feature>
<feature type="domain" description="Histidine kinase" evidence="17">
    <location>
        <begin position="643"/>
        <end position="835"/>
    </location>
</feature>
<dbReference type="AlphaFoldDB" id="Q023R2"/>
<dbReference type="InterPro" id="IPR000700">
    <property type="entry name" value="PAS-assoc_C"/>
</dbReference>
<dbReference type="InterPro" id="IPR005467">
    <property type="entry name" value="His_kinase_dom"/>
</dbReference>
<dbReference type="GO" id="GO:0016020">
    <property type="term" value="C:membrane"/>
    <property type="evidence" value="ECO:0007669"/>
    <property type="project" value="InterPro"/>
</dbReference>
<dbReference type="PANTHER" id="PTHR24421:SF59">
    <property type="entry name" value="OXYGEN SENSOR HISTIDINE KINASE NREB"/>
    <property type="match status" value="1"/>
</dbReference>
<dbReference type="Gene3D" id="1.20.5.1930">
    <property type="match status" value="1"/>
</dbReference>
<feature type="domain" description="PAS" evidence="18">
    <location>
        <begin position="490"/>
        <end position="543"/>
    </location>
</feature>
<dbReference type="SUPFAM" id="SSF55785">
    <property type="entry name" value="PYP-like sensor domain (PAS domain)"/>
    <property type="match status" value="4"/>
</dbReference>
<dbReference type="Pfam" id="PF02518">
    <property type="entry name" value="HATPase_c"/>
    <property type="match status" value="1"/>
</dbReference>
<feature type="domain" description="PAC" evidence="19">
    <location>
        <begin position="182"/>
        <end position="234"/>
    </location>
</feature>
<proteinExistence type="predicted"/>